<protein>
    <submittedName>
        <fullName evidence="2">RNA-binding protein 44</fullName>
    </submittedName>
</protein>
<dbReference type="AlphaFoldDB" id="A0ABC9X2C0"/>
<gene>
    <name evidence="2" type="ORF">GRJ2_001646600</name>
</gene>
<reference evidence="2 3" key="1">
    <citation type="submission" date="2024-06" db="EMBL/GenBank/DDBJ databases">
        <title>The draft genome of Grus japonensis, version 3.</title>
        <authorList>
            <person name="Nabeshima K."/>
            <person name="Suzuki S."/>
            <person name="Onuma M."/>
        </authorList>
    </citation>
    <scope>NUCLEOTIDE SEQUENCE [LARGE SCALE GENOMIC DNA]</scope>
    <source>
        <strain evidence="2 3">451A</strain>
    </source>
</reference>
<keyword evidence="3" id="KW-1185">Reference proteome</keyword>
<comment type="caution">
    <text evidence="2">The sequence shown here is derived from an EMBL/GenBank/DDBJ whole genome shotgun (WGS) entry which is preliminary data.</text>
</comment>
<feature type="compositionally biased region" description="Basic and acidic residues" evidence="1">
    <location>
        <begin position="604"/>
        <end position="620"/>
    </location>
</feature>
<dbReference type="EMBL" id="BAAFJT010000006">
    <property type="protein sequence ID" value="GAB0191813.1"/>
    <property type="molecule type" value="Genomic_DNA"/>
</dbReference>
<accession>A0ABC9X2C0</accession>
<evidence type="ECO:0000313" key="3">
    <source>
        <dbReference type="Proteomes" id="UP001623348"/>
    </source>
</evidence>
<feature type="region of interest" description="Disordered" evidence="1">
    <location>
        <begin position="604"/>
        <end position="628"/>
    </location>
</feature>
<evidence type="ECO:0000313" key="2">
    <source>
        <dbReference type="EMBL" id="GAB0191813.1"/>
    </source>
</evidence>
<proteinExistence type="predicted"/>
<dbReference type="Proteomes" id="UP001623348">
    <property type="component" value="Unassembled WGS sequence"/>
</dbReference>
<evidence type="ECO:0000256" key="1">
    <source>
        <dbReference type="SAM" id="MobiDB-lite"/>
    </source>
</evidence>
<organism evidence="2 3">
    <name type="scientific">Grus japonensis</name>
    <name type="common">Japanese crane</name>
    <name type="synonym">Red-crowned crane</name>
    <dbReference type="NCBI Taxonomy" id="30415"/>
    <lineage>
        <taxon>Eukaryota</taxon>
        <taxon>Metazoa</taxon>
        <taxon>Chordata</taxon>
        <taxon>Craniata</taxon>
        <taxon>Vertebrata</taxon>
        <taxon>Euteleostomi</taxon>
        <taxon>Archelosauria</taxon>
        <taxon>Archosauria</taxon>
        <taxon>Dinosauria</taxon>
        <taxon>Saurischia</taxon>
        <taxon>Theropoda</taxon>
        <taxon>Coelurosauria</taxon>
        <taxon>Aves</taxon>
        <taxon>Neognathae</taxon>
        <taxon>Neoaves</taxon>
        <taxon>Gruiformes</taxon>
        <taxon>Gruidae</taxon>
        <taxon>Grus</taxon>
    </lineage>
</organism>
<sequence length="628" mass="68115">MELEKNTDVKSKRRCFNQTSRLFSYSEEAEDRLIRDVIAGANHSDFGQARSVNVSELKLSEESLPYLSSSLDADIETYNQNRMRICCAQVDESKKEADMLGRACDNTHVNCGVCDDCRQSHLGEDSQLEYLSAHEQDFDDRNSSGEFSEQRETIGIETLKLIDPVHAVPGAGVAKEQSIAGMSEDCSPAAGYGVGDQTCPEAAMPELPHLSPLLSNGMACDRQEEQTEHHSAVCGTILESHSCGNKEKVYPNLLVYDSLENREVKDIPLIDSTLPPQMAISEEVSENSARCIHSSSVKQENPLLSLRERAPTVAMQFCECTGDSDFYGCEESDVCACGASCTDCTAKDAETQFPISETPTNPFFGVEVADKSSGGNTSCKNSEHCENLKNVTSDSTVNQAVDASSDFRACFTTSRSTSAEVCLLSRAINTEITMMNKSRPVGWHRETCADVACNTDWSCGASSTEEIWSQLSGMLEEHAGGNTATAESSSQIQVVCDLAKLMVLKDCWAAAPTLEGRAAFQRDLDKQEERAEGSLKLNKDQNSFDLQLQTGQEQVECKPAVLPYGRVGEAHPGAALARSVDSSQFGAGEVTSRKVSPAVALVVKERDGQTGESPPEDHGGGEGSWWST</sequence>
<name>A0ABC9X2C0_GRUJA</name>